<proteinExistence type="predicted"/>
<dbReference type="EMBL" id="MU006092">
    <property type="protein sequence ID" value="KAF2840785.1"/>
    <property type="molecule type" value="Genomic_DNA"/>
</dbReference>
<name>A0A9P4SFE8_9PEZI</name>
<keyword evidence="2" id="KW-0472">Membrane</keyword>
<dbReference type="Proteomes" id="UP000799429">
    <property type="component" value="Unassembled WGS sequence"/>
</dbReference>
<evidence type="ECO:0000256" key="1">
    <source>
        <dbReference type="SAM" id="MobiDB-lite"/>
    </source>
</evidence>
<keyword evidence="4" id="KW-1185">Reference proteome</keyword>
<dbReference type="OrthoDB" id="5431013at2759"/>
<sequence>MEFGISASIIQVAGAGIKLSQTLYAYGEGVSTADCRLKDMPKDVKFTTKVMKELGTIFSKDETAKLVSDQAIQTAEDSISECSSIFEELGTAVQKSRRRTMGQWLFPFKEAKFQLLQSNLDRLKSTLQLLMNVLTHALLAAQHNNKNITEDLSKKNIVRAAYQNEKSVQNHPHEPSLFNLKSKKRVSDQNEADGEDIGPLQPSIENHDPKCRSFINWNHANQRLLSLVEEFQQDLVENPTKTQYDISPTYSTIRNSLDKIFLPSHEKAPWGIPSHESKKRLLLARDGMIGQGLLPTSIETHHKDPVYKDEKDLDRITAPPELKHVFVVIALLLTIGTRFYYLPGSLGYNFGELLEMGFFIATLTIPVLLIVYYSYKLITKIIWNSRLPAMTTQKNSLGQSSVPDNVPRFEFLGSGPLQHIMDDRTTLPIEPKPNNVVYQDHEIMRSTSREPTTVGRRKFSKRRRHLSKDDDLPEVGVEVTPMGLSSSPPQPSLPDVDVDNDAFSLDFGPLHSEDVLENFDFDFFLGTNEDGLNFAFGQPSFAKDYPEKLNSKYGHTPSKVPDEEQEKEVENQTNKEEKYDEKLVRELLKKYTKL</sequence>
<keyword evidence="2" id="KW-1133">Transmembrane helix</keyword>
<feature type="region of interest" description="Disordered" evidence="1">
    <location>
        <begin position="182"/>
        <end position="205"/>
    </location>
</feature>
<feature type="compositionally biased region" description="Basic residues" evidence="1">
    <location>
        <begin position="455"/>
        <end position="466"/>
    </location>
</feature>
<dbReference type="InterPro" id="IPR039327">
    <property type="entry name" value="CON7-like"/>
</dbReference>
<organism evidence="3 4">
    <name type="scientific">Patellaria atrata CBS 101060</name>
    <dbReference type="NCBI Taxonomy" id="1346257"/>
    <lineage>
        <taxon>Eukaryota</taxon>
        <taxon>Fungi</taxon>
        <taxon>Dikarya</taxon>
        <taxon>Ascomycota</taxon>
        <taxon>Pezizomycotina</taxon>
        <taxon>Dothideomycetes</taxon>
        <taxon>Dothideomycetes incertae sedis</taxon>
        <taxon>Patellariales</taxon>
        <taxon>Patellariaceae</taxon>
        <taxon>Patellaria</taxon>
    </lineage>
</organism>
<evidence type="ECO:0000313" key="4">
    <source>
        <dbReference type="Proteomes" id="UP000799429"/>
    </source>
</evidence>
<dbReference type="PANTHER" id="PTHR36167:SF4">
    <property type="entry name" value="FUNGAL N-TERMINAL DOMAIN-CONTAINING PROTEIN"/>
    <property type="match status" value="1"/>
</dbReference>
<feature type="region of interest" description="Disordered" evidence="1">
    <location>
        <begin position="447"/>
        <end position="470"/>
    </location>
</feature>
<keyword evidence="2" id="KW-0812">Transmembrane</keyword>
<protein>
    <recommendedName>
        <fullName evidence="5">Fungal N-terminal domain-containing protein</fullName>
    </recommendedName>
</protein>
<feature type="region of interest" description="Disordered" evidence="1">
    <location>
        <begin position="548"/>
        <end position="577"/>
    </location>
</feature>
<comment type="caution">
    <text evidence="3">The sequence shown here is derived from an EMBL/GenBank/DDBJ whole genome shotgun (WGS) entry which is preliminary data.</text>
</comment>
<dbReference type="PANTHER" id="PTHR36167">
    <property type="entry name" value="C2H2 FINGER DOMAIN TRANSCRIPTION FACTOR (EUROFUNG)-RELATED"/>
    <property type="match status" value="1"/>
</dbReference>
<reference evidence="3" key="1">
    <citation type="journal article" date="2020" name="Stud. Mycol.">
        <title>101 Dothideomycetes genomes: a test case for predicting lifestyles and emergence of pathogens.</title>
        <authorList>
            <person name="Haridas S."/>
            <person name="Albert R."/>
            <person name="Binder M."/>
            <person name="Bloem J."/>
            <person name="Labutti K."/>
            <person name="Salamov A."/>
            <person name="Andreopoulos B."/>
            <person name="Baker S."/>
            <person name="Barry K."/>
            <person name="Bills G."/>
            <person name="Bluhm B."/>
            <person name="Cannon C."/>
            <person name="Castanera R."/>
            <person name="Culley D."/>
            <person name="Daum C."/>
            <person name="Ezra D."/>
            <person name="Gonzalez J."/>
            <person name="Henrissat B."/>
            <person name="Kuo A."/>
            <person name="Liang C."/>
            <person name="Lipzen A."/>
            <person name="Lutzoni F."/>
            <person name="Magnuson J."/>
            <person name="Mondo S."/>
            <person name="Nolan M."/>
            <person name="Ohm R."/>
            <person name="Pangilinan J."/>
            <person name="Park H.-J."/>
            <person name="Ramirez L."/>
            <person name="Alfaro M."/>
            <person name="Sun H."/>
            <person name="Tritt A."/>
            <person name="Yoshinaga Y."/>
            <person name="Zwiers L.-H."/>
            <person name="Turgeon B."/>
            <person name="Goodwin S."/>
            <person name="Spatafora J."/>
            <person name="Crous P."/>
            <person name="Grigoriev I."/>
        </authorList>
    </citation>
    <scope>NUCLEOTIDE SEQUENCE</scope>
    <source>
        <strain evidence="3">CBS 101060</strain>
    </source>
</reference>
<accession>A0A9P4SFE8</accession>
<dbReference type="GO" id="GO:0006355">
    <property type="term" value="P:regulation of DNA-templated transcription"/>
    <property type="evidence" value="ECO:0007669"/>
    <property type="project" value="InterPro"/>
</dbReference>
<gene>
    <name evidence="3" type="ORF">M501DRAFT_1014784</name>
</gene>
<evidence type="ECO:0008006" key="5">
    <source>
        <dbReference type="Google" id="ProtNLM"/>
    </source>
</evidence>
<feature type="compositionally biased region" description="Basic and acidic residues" evidence="1">
    <location>
        <begin position="568"/>
        <end position="577"/>
    </location>
</feature>
<feature type="transmembrane region" description="Helical" evidence="2">
    <location>
        <begin position="353"/>
        <end position="375"/>
    </location>
</feature>
<evidence type="ECO:0000313" key="3">
    <source>
        <dbReference type="EMBL" id="KAF2840785.1"/>
    </source>
</evidence>
<feature type="transmembrane region" description="Helical" evidence="2">
    <location>
        <begin position="325"/>
        <end position="341"/>
    </location>
</feature>
<dbReference type="AlphaFoldDB" id="A0A9P4SFE8"/>
<evidence type="ECO:0000256" key="2">
    <source>
        <dbReference type="SAM" id="Phobius"/>
    </source>
</evidence>